<dbReference type="InterPro" id="IPR009081">
    <property type="entry name" value="PP-bd_ACP"/>
</dbReference>
<name>A0A2A5JVJ7_PSEO7</name>
<proteinExistence type="predicted"/>
<evidence type="ECO:0000256" key="3">
    <source>
        <dbReference type="ARBA" id="ARBA00022553"/>
    </source>
</evidence>
<dbReference type="Gene3D" id="3.40.50.1820">
    <property type="entry name" value="alpha/beta hydrolase"/>
    <property type="match status" value="1"/>
</dbReference>
<dbReference type="Gene3D" id="3.30.559.30">
    <property type="entry name" value="Nonribosomal peptide synthetase, condensation domain"/>
    <property type="match status" value="3"/>
</dbReference>
<dbReference type="Pfam" id="PF18563">
    <property type="entry name" value="TubC_N"/>
    <property type="match status" value="1"/>
</dbReference>
<dbReference type="InterPro" id="IPR042099">
    <property type="entry name" value="ANL_N_sf"/>
</dbReference>
<dbReference type="NCBIfam" id="TIGR01733">
    <property type="entry name" value="AA-adenyl-dom"/>
    <property type="match status" value="2"/>
</dbReference>
<dbReference type="Pfam" id="PF00550">
    <property type="entry name" value="PP-binding"/>
    <property type="match status" value="3"/>
</dbReference>
<dbReference type="InterPro" id="IPR023213">
    <property type="entry name" value="CAT-like_dom_sf"/>
</dbReference>
<dbReference type="GO" id="GO:0043041">
    <property type="term" value="P:amino acid activation for nonribosomal peptide biosynthetic process"/>
    <property type="evidence" value="ECO:0007669"/>
    <property type="project" value="TreeGrafter"/>
</dbReference>
<dbReference type="GO" id="GO:0009366">
    <property type="term" value="C:enterobactin synthetase complex"/>
    <property type="evidence" value="ECO:0007669"/>
    <property type="project" value="TreeGrafter"/>
</dbReference>
<dbReference type="SUPFAM" id="SSF56801">
    <property type="entry name" value="Acetyl-CoA synthetase-like"/>
    <property type="match status" value="3"/>
</dbReference>
<dbReference type="OrthoDB" id="9757559at2"/>
<dbReference type="InterPro" id="IPR010071">
    <property type="entry name" value="AA_adenyl_dom"/>
</dbReference>
<dbReference type="Gene3D" id="3.30.300.30">
    <property type="match status" value="3"/>
</dbReference>
<dbReference type="InterPro" id="IPR044894">
    <property type="entry name" value="TubC_N_sf"/>
</dbReference>
<dbReference type="Gene3D" id="1.10.10.1830">
    <property type="entry name" value="Non-ribosomal peptide synthase, adenylation domain"/>
    <property type="match status" value="1"/>
</dbReference>
<dbReference type="InterPro" id="IPR036736">
    <property type="entry name" value="ACP-like_sf"/>
</dbReference>
<organism evidence="5 6">
    <name type="scientific">Pseudoalteromonas piscicida</name>
    <dbReference type="NCBI Taxonomy" id="43662"/>
    <lineage>
        <taxon>Bacteria</taxon>
        <taxon>Pseudomonadati</taxon>
        <taxon>Pseudomonadota</taxon>
        <taxon>Gammaproteobacteria</taxon>
        <taxon>Alteromonadales</taxon>
        <taxon>Pseudoalteromonadaceae</taxon>
        <taxon>Pseudoalteromonas</taxon>
    </lineage>
</organism>
<evidence type="ECO:0000256" key="1">
    <source>
        <dbReference type="ARBA" id="ARBA00001957"/>
    </source>
</evidence>
<feature type="domain" description="Carrier" evidence="4">
    <location>
        <begin position="2106"/>
        <end position="2181"/>
    </location>
</feature>
<dbReference type="SMART" id="SM00823">
    <property type="entry name" value="PKS_PP"/>
    <property type="match status" value="3"/>
</dbReference>
<keyword evidence="3" id="KW-0597">Phosphoprotein</keyword>
<dbReference type="InterPro" id="IPR045851">
    <property type="entry name" value="AMP-bd_C_sf"/>
</dbReference>
<dbReference type="Gene3D" id="3.30.559.10">
    <property type="entry name" value="Chloramphenicol acetyltransferase-like domain"/>
    <property type="match status" value="3"/>
</dbReference>
<dbReference type="InterPro" id="IPR041464">
    <property type="entry name" value="TubC_N"/>
</dbReference>
<keyword evidence="2" id="KW-0596">Phosphopantetheine</keyword>
<dbReference type="CDD" id="cd19531">
    <property type="entry name" value="LCL_NRPS-like"/>
    <property type="match status" value="3"/>
</dbReference>
<dbReference type="NCBIfam" id="NF003417">
    <property type="entry name" value="PRK04813.1"/>
    <property type="match status" value="3"/>
</dbReference>
<dbReference type="InterPro" id="IPR029058">
    <property type="entry name" value="AB_hydrolase_fold"/>
</dbReference>
<dbReference type="InterPro" id="IPR001242">
    <property type="entry name" value="Condensation_dom"/>
</dbReference>
<accession>A0A2A5JVJ7</accession>
<dbReference type="GO" id="GO:0009239">
    <property type="term" value="P:enterobactin biosynthetic process"/>
    <property type="evidence" value="ECO:0007669"/>
    <property type="project" value="TreeGrafter"/>
</dbReference>
<sequence>MMDNLAIKQWLDELDRQQIYVYLQQDKLKLRTPLGQVPEDILNKIKAHKAALISYLQGQQKQSGALSAAQQRMWFIDKYEGGTAAYNMAGLVKLSQPFSVSAIEQALSRLVARHDILRTRFITVSGKVVQQVEQAEAIKVAVMTVAEDTLPNQLPESIKQAAQYQFDLANESLLQVTALVNNSHTACRWLLVNMHHIISDGWSVTVFINALLYELTEECLDTPALQYMDYVHWEQQLRQSPAYQQQLDYWTEQLAAFTPFELPTSYPRKKEKQYQGGTVRCAFNTEQIQQLDEACQRDGVTHFTALLGVFYILLYRYSEQADITLGVPVANRQQSEFEAMLGCFINTLPLRIQLNGHHSMSEAIKALQYKVLQGLGNQNAAVEDIIEALELPKSAAHSALFQVLFNYNGVASNKVSVNNQLAAELIALDNGTAKFDLTLSVDDTDEYLVCDFVYATGLYDRMLIQQFADDYLALVGCYCAKETLPIDDLVLKSTNVPAKAADINDNISQPMLVPQAIREIAQTQGEAIAVVVPSTNVEASRTLTYQQLYAQSVQIANNLHAATSIIALITTGNVSDIVTMLGVMQSGRAYLPIDGNMPAARALQMLAQAECNTVVVSVETPLCQTLREADIQVLDYTELSQNNGAPQQVFSSSDDERAYVMFTSGSTGTPKGVEISHGALSHYCSSIAARLSYNQSTRAGVVTGLATDLCLTAVYPVLIHGGTVVLTLADQAPEPAEIAAKLVAEQVNLIKLTPSFAAVLLPQFTEQKPAISQWVLGGEALGEQLVDSIRTLTPSARIFNHYGPTEACVGVVCHEVTDSKLTGHSYPIGTPLAHVITCVLNKQGKPTPAGMPGELYIGGASLAKGYINAPSETAAQFISVLQNSGQRTRFYRSGDSVRLNASGQLEFLGRIDKQAKIRGFRVDLNEIEAALLALDEVSQAAVVVRKLGKQDALVAFVVSVDNNLCAATNLREVIRQGLKRRLPEPMIPSWIELCQHLPTLSNGKIDRQQLQSLALTSQSQSSEVASALQRQLITLYQTLTGAPEVGLHDSFFSIGGHSLLAMQLLNELRALLSVEVSLKQLFANPSVFELSEMLANAQSQSSLPSLQPAPSQPSYPLSFAQRRLWFVDQLQGHSNQYNLQGIFQLQGKLNTEALEQAFIAVIKQHPVLAFNYHQNEQGEPLQSINLDARFNLIKHDWTDKSAEQQAHALEQTIAEDYATSFDLSRDLMLRASLYQQEAMQATLVITLHHIAADGWSIACLSDALGQAYKAALSGETLPLQEVHYVDYVMWQQQLEQGALWQQELDYWRMQLQGLPKVHELPLDYHREAKTSLRGALVIEPIPAALVSALRAYQTRSGQTLFVLLQTLFSLWLSRFSQQRDVVVGTPVSGRHLKAFENMIGNFINTLVLRSKWSENTSFTQALQQTQGLLNDALQHQHIPFDVLVDELDIERSSAQHPLHQIVFRVNNQVNENLTLAQLEVTACQSKVRGAKLDLEVAVIDEGDVLTVEWLYDSNLWQEASVVSFHQQFCCVLSQCLAEPNTPLSALSLWPEEQQLALLKQQQSVAVEVTEQQPWVTQFSQVALQTPLQTAVRMGEFTCSYLTLEKCANQLANSLLEMAFPEQSRIAILLPSSSYMVAAVLAILKARHTYVPIHHDTPTDTLAYIMNDADIVLTLALSEDAERLIEAGSDFLLLDDLFEAEGNFAFYDTSLLLDEDAAAFNEAELAYVIYTSGSTGQPKGVPISHGNLNNYLRFACQRYLPQSGGITKAVLSTPLAFDATVTALVPILMRGGELELVPTDAELLPALQAQIFAANEAKLFKLTPAHLRAVFALSDAQTRSDIAHRFVVGGEGLSAALVDKLMDKLPNALWINEYGPTEATVGCSIYAVSRESRHLLAGHEEVPIGHAIDNMTLAVVDEFGELALPNMPGELWLAGDGVCEGYINLASVTQTRFVEQAMPASGTLSMRWYRSGDKAKWQANARGEADYLCYLGRLDEQVKLRGYRISLVAIAHQIDALAQVKSCAVSVDEAQESLVAHVVLNGEAKLTLVQLRQALSQSLPSYMLPAALDIVADIPLTANGKVDKQALQLAYQAQAKSHEVAEVIDGSKLTDIQRYLLELYRELLPSQVQSINDSFFDLGGHSLLAIKVISRVRSEQRRNITLPQLFDAPSIAAFAEVITASSMIAHSNTIEPVSRAQALPLSFAQQRLWLIDQLHEQSVQYHMPASYWCEGALDIDALTQALSAIVARHEVLRTVIVPANGEHGAVQQVRDQVACPVELVDLSGLNNAEQQQRWQTLQQQSLSKPFDLCQDTMLRVICVQFSHNQFGLLFNMHHIASDGWSMALLAKEFVAFYRHFSEAPAYPLPEQYAKPLAVQYADFAYWQQQQQDSYQADLSYWQTQLQQCPVVHELPLDFERPHVQSLDGECIRHTLTTSQVEAIKAHCQAQGVTLYMWLQSAFSLLMLRLSQTQDIVIGSPIAGREVKELEGLLGCFVNTLAIRARKVGSPSFNDWLSEQKQVILAAFAHQNLPFEQLVDAINPSRSLAHSPVLQILFALQNNEQSDFELPHLKIEQQLDLKPAMKFDLEVNAQESGSEIAVQWNYAKALFKHTSVQAMVDAFETLIDAALTSPEQSVNILPLVETKALSELAPVTQTPPQSPWFISDKIQHFAQHQANHNAVRDMAGKRLSFGELESQSNQLARYLVEQGVTAKSQVAISLAPSCEQVVALLAVLKVGAVYVPLDPNAPSQRQQYIVRDSKATCIITTSALLPNSAEFSCRLVLIDTEQSWQKSPIEALAPLSDIDAPAYMIYTSGTTGQPKGVVVSHRNLHLYLEHVSHSYLQGDIHESVVSTPLAFDATVTSLWGSLVNGLSVVLLSDGEQLITELSACLACDEALLFKLTPAHLQGVLARLQPSNAAHQIVVGGEALSSSVVAQVGALLPQAYFYNEYGPTEATVGCCVYRCNGQDAVSLAQQSQRFVPIGSAIQGTHLVVLDQHQQPVPMGMPGELYIAGDNVAQAYFGLPELSASKFVSLSLNNDSQRYYQTGDQVRWLLDEQGNPSVLQFIGRRDNQVKLRGYRIELEEIAAQLEQLDAVQQAHVLLNDSKDNLLGCVVLTTPSHSDAIYELEQTLHTQILASLAEVLPSYMLPYKLYALSTMPLTNNGKVDAGALAQLVQSQQAQVLTAPLAPMTELQTLLAEIFTQVLNTQVRDINSNFFELGGHSLSASQAVALIEQALEVPITLKVLFERPSVSALATWCEIHRAAKAADENGQSEEMFL</sequence>
<dbReference type="SUPFAM" id="SSF52777">
    <property type="entry name" value="CoA-dependent acyltransferases"/>
    <property type="match status" value="6"/>
</dbReference>
<gene>
    <name evidence="5" type="ORF">CEX98_01510</name>
</gene>
<comment type="caution">
    <text evidence="5">The sequence shown here is derived from an EMBL/GenBank/DDBJ whole genome shotgun (WGS) entry which is preliminary data.</text>
</comment>
<evidence type="ECO:0000313" key="5">
    <source>
        <dbReference type="EMBL" id="PCK33430.1"/>
    </source>
</evidence>
<dbReference type="EMBL" id="NKHF01000007">
    <property type="protein sequence ID" value="PCK33430.1"/>
    <property type="molecule type" value="Genomic_DNA"/>
</dbReference>
<dbReference type="GO" id="GO:0047527">
    <property type="term" value="F:2,3-dihydroxybenzoate-serine ligase activity"/>
    <property type="evidence" value="ECO:0007669"/>
    <property type="project" value="TreeGrafter"/>
</dbReference>
<dbReference type="Gene3D" id="3.40.50.980">
    <property type="match status" value="2"/>
</dbReference>
<dbReference type="Pfam" id="PF00668">
    <property type="entry name" value="Condensation"/>
    <property type="match status" value="3"/>
</dbReference>
<dbReference type="GO" id="GO:0005829">
    <property type="term" value="C:cytosol"/>
    <property type="evidence" value="ECO:0007669"/>
    <property type="project" value="TreeGrafter"/>
</dbReference>
<dbReference type="InterPro" id="IPR020845">
    <property type="entry name" value="AMP-binding_CS"/>
</dbReference>
<comment type="cofactor">
    <cofactor evidence="1">
        <name>pantetheine 4'-phosphate</name>
        <dbReference type="ChEBI" id="CHEBI:47942"/>
    </cofactor>
</comment>
<dbReference type="SUPFAM" id="SSF47336">
    <property type="entry name" value="ACP-like"/>
    <property type="match status" value="3"/>
</dbReference>
<evidence type="ECO:0000256" key="2">
    <source>
        <dbReference type="ARBA" id="ARBA00022450"/>
    </source>
</evidence>
<dbReference type="InterPro" id="IPR000873">
    <property type="entry name" value="AMP-dep_synth/lig_dom"/>
</dbReference>
<dbReference type="PROSITE" id="PS00012">
    <property type="entry name" value="PHOSPHOPANTETHEINE"/>
    <property type="match status" value="2"/>
</dbReference>
<feature type="domain" description="Carrier" evidence="4">
    <location>
        <begin position="1023"/>
        <end position="1098"/>
    </location>
</feature>
<dbReference type="PROSITE" id="PS50075">
    <property type="entry name" value="CARRIER"/>
    <property type="match status" value="3"/>
</dbReference>
<feature type="domain" description="Carrier" evidence="4">
    <location>
        <begin position="3184"/>
        <end position="3259"/>
    </location>
</feature>
<dbReference type="PANTHER" id="PTHR45527">
    <property type="entry name" value="NONRIBOSOMAL PEPTIDE SYNTHETASE"/>
    <property type="match status" value="1"/>
</dbReference>
<dbReference type="Gene3D" id="2.30.38.10">
    <property type="entry name" value="Luciferase, Domain 3"/>
    <property type="match status" value="1"/>
</dbReference>
<dbReference type="Proteomes" id="UP000228621">
    <property type="component" value="Unassembled WGS sequence"/>
</dbReference>
<dbReference type="Gene3D" id="1.10.1200.10">
    <property type="entry name" value="ACP-like"/>
    <property type="match status" value="2"/>
</dbReference>
<reference evidence="6" key="1">
    <citation type="journal article" date="2019" name="Genome Announc.">
        <title>Draft Genome Sequence of Pseudoalteromonas piscicida Strain 36Y ROTHPW, an Hypersaline Seawater Isolate from the South Coast of Sonora, Mexico.</title>
        <authorList>
            <person name="Sanchez-Diaz R."/>
            <person name="Molina-Garza Z.J."/>
            <person name="Cruz-Suarez L.E."/>
            <person name="Selvin J."/>
            <person name="Kiran G.S."/>
            <person name="Ibarra-Gamez J.C."/>
            <person name="Gomez-Gil B."/>
            <person name="Galaviz-Silva L."/>
        </authorList>
    </citation>
    <scope>NUCLEOTIDE SEQUENCE [LARGE SCALE GENOMIC DNA]</scope>
    <source>
        <strain evidence="6">36Y_RITHPW</strain>
    </source>
</reference>
<keyword evidence="6" id="KW-1185">Reference proteome</keyword>
<dbReference type="Gene3D" id="3.40.50.12780">
    <property type="entry name" value="N-terminal domain of ligase-like"/>
    <property type="match status" value="2"/>
</dbReference>
<dbReference type="CDD" id="cd05930">
    <property type="entry name" value="A_NRPS"/>
    <property type="match status" value="3"/>
</dbReference>
<dbReference type="FunFam" id="3.40.50.980:FF:000001">
    <property type="entry name" value="Non-ribosomal peptide synthetase"/>
    <property type="match status" value="1"/>
</dbReference>
<dbReference type="FunFam" id="3.30.300.30:FF:000015">
    <property type="entry name" value="Nonribosomal peptide synthase SidD"/>
    <property type="match status" value="1"/>
</dbReference>
<dbReference type="PROSITE" id="PS00455">
    <property type="entry name" value="AMP_BINDING"/>
    <property type="match status" value="3"/>
</dbReference>
<dbReference type="GO" id="GO:0031177">
    <property type="term" value="F:phosphopantetheine binding"/>
    <property type="evidence" value="ECO:0007669"/>
    <property type="project" value="InterPro"/>
</dbReference>
<protein>
    <submittedName>
        <fullName evidence="5">Non-ribosomal peptide synthetase</fullName>
    </submittedName>
</protein>
<dbReference type="InterPro" id="IPR006162">
    <property type="entry name" value="Ppantetheine_attach_site"/>
</dbReference>
<dbReference type="Pfam" id="PF13193">
    <property type="entry name" value="AMP-binding_C"/>
    <property type="match status" value="2"/>
</dbReference>
<dbReference type="PANTHER" id="PTHR45527:SF1">
    <property type="entry name" value="FATTY ACID SYNTHASE"/>
    <property type="match status" value="1"/>
</dbReference>
<dbReference type="InterPro" id="IPR025110">
    <property type="entry name" value="AMP-bd_C"/>
</dbReference>
<evidence type="ECO:0000313" key="6">
    <source>
        <dbReference type="Proteomes" id="UP000228621"/>
    </source>
</evidence>
<evidence type="ECO:0000259" key="4">
    <source>
        <dbReference type="PROSITE" id="PS50075"/>
    </source>
</evidence>
<dbReference type="RefSeq" id="WP_099640380.1">
    <property type="nucleotide sequence ID" value="NZ_NKHF01000007.1"/>
</dbReference>
<dbReference type="InterPro" id="IPR020806">
    <property type="entry name" value="PKS_PP-bd"/>
</dbReference>
<dbReference type="Pfam" id="PF00501">
    <property type="entry name" value="AMP-binding"/>
    <property type="match status" value="3"/>
</dbReference>